<comment type="catalytic activity">
    <reaction evidence="1">
        <text>ATP + protein L-histidine = ADP + protein N-phospho-L-histidine.</text>
        <dbReference type="EC" id="2.7.13.3"/>
    </reaction>
</comment>
<dbReference type="Gene3D" id="3.30.565.10">
    <property type="entry name" value="Histidine kinase-like ATPase, C-terminal domain"/>
    <property type="match status" value="1"/>
</dbReference>
<dbReference type="RefSeq" id="WP_282912550.1">
    <property type="nucleotide sequence ID" value="NZ_JAGRPV010000001.1"/>
</dbReference>
<evidence type="ECO:0000256" key="5">
    <source>
        <dbReference type="ARBA" id="ARBA00022553"/>
    </source>
</evidence>
<evidence type="ECO:0000256" key="10">
    <source>
        <dbReference type="ARBA" id="ARBA00023012"/>
    </source>
</evidence>
<dbReference type="GO" id="GO:0004673">
    <property type="term" value="F:protein histidine kinase activity"/>
    <property type="evidence" value="ECO:0007669"/>
    <property type="project" value="UniProtKB-EC"/>
</dbReference>
<evidence type="ECO:0000256" key="6">
    <source>
        <dbReference type="ARBA" id="ARBA00022679"/>
    </source>
</evidence>
<feature type="transmembrane region" description="Helical" evidence="12">
    <location>
        <begin position="286"/>
        <end position="308"/>
    </location>
</feature>
<keyword evidence="5" id="KW-0597">Phosphoprotein</keyword>
<dbReference type="Gene3D" id="6.10.340.10">
    <property type="match status" value="1"/>
</dbReference>
<dbReference type="InterPro" id="IPR004358">
    <property type="entry name" value="Sig_transdc_His_kin-like_C"/>
</dbReference>
<dbReference type="PROSITE" id="PS50885">
    <property type="entry name" value="HAMP"/>
    <property type="match status" value="1"/>
</dbReference>
<evidence type="ECO:0000256" key="12">
    <source>
        <dbReference type="SAM" id="Phobius"/>
    </source>
</evidence>
<dbReference type="InterPro" id="IPR050640">
    <property type="entry name" value="Bact_2-comp_sensor_kinase"/>
</dbReference>
<keyword evidence="4" id="KW-1003">Cell membrane</keyword>
<feature type="domain" description="Histidine kinase" evidence="13">
    <location>
        <begin position="481"/>
        <end position="585"/>
    </location>
</feature>
<keyword evidence="6 15" id="KW-0808">Transferase</keyword>
<evidence type="ECO:0000256" key="9">
    <source>
        <dbReference type="ARBA" id="ARBA00022840"/>
    </source>
</evidence>
<dbReference type="InterPro" id="IPR003594">
    <property type="entry name" value="HATPase_dom"/>
</dbReference>
<dbReference type="SMART" id="SM00304">
    <property type="entry name" value="HAMP"/>
    <property type="match status" value="1"/>
</dbReference>
<proteinExistence type="predicted"/>
<keyword evidence="16" id="KW-1185">Reference proteome</keyword>
<dbReference type="InterPro" id="IPR003660">
    <property type="entry name" value="HAMP_dom"/>
</dbReference>
<keyword evidence="10" id="KW-0902">Two-component regulatory system</keyword>
<dbReference type="Pfam" id="PF06580">
    <property type="entry name" value="His_kinase"/>
    <property type="match status" value="1"/>
</dbReference>
<sequence length="588" mass="66480">MRIRLGFHFYRNMRIRNKLSLLIALIVALSFSATLLVQQYAFSIYDSQIYTKSSQVLNLSSSAIEAELKRIRQISYNVTADGQVQSLLKKIANPDTSDYDRLLLRRDLVDRLLNYTGTEPYLLSIQLYDALGHENAAGNVKALNDAKIADLLSRSDQAEGEQVMLYPDESDSALITARKVRSYEGTDFSLKRLGMLVIRINIERIVRENAPAEGELLIRSGPDIVYPVHPAFADVGLVEKESRSGSGYFVGSFGGERYFVSHIESGNSGWMYFNLTPFNQIFERIIFIKELVVFVFVGLLVVVIAWGFRFSRSLTRPIDDLIARMRLAERGNFEEANLESIDTASVPRDEVGLLHRSFRIMIERINTLITENFKSRLLVKETEFKALQAQINPHFLYNTLESINWMAKINRQPQISQMVEALGFLLRNSISLGDPLIPLREELGLVESYVTIQKYRFEERLEFETDIPETLLGRTIPKLTLQPLLENAVNYAVEPSMSPCRIVIRARESTAEGLLLLTVEDSGPGMDPRMLERLRSGEARGQGRGIGLLNIDERIKIAFGEVYGVRVESEPGRGTRVSLALPADDART</sequence>
<keyword evidence="12" id="KW-0812">Transmembrane</keyword>
<dbReference type="Pfam" id="PF02518">
    <property type="entry name" value="HATPase_c"/>
    <property type="match status" value="1"/>
</dbReference>
<dbReference type="PROSITE" id="PS50109">
    <property type="entry name" value="HIS_KIN"/>
    <property type="match status" value="1"/>
</dbReference>
<evidence type="ECO:0000256" key="11">
    <source>
        <dbReference type="ARBA" id="ARBA00023136"/>
    </source>
</evidence>
<dbReference type="EMBL" id="JAGRPV010000001">
    <property type="protein sequence ID" value="MDI4649947.1"/>
    <property type="molecule type" value="Genomic_DNA"/>
</dbReference>
<protein>
    <recommendedName>
        <fullName evidence="3">histidine kinase</fullName>
        <ecNumber evidence="3">2.7.13.3</ecNumber>
    </recommendedName>
</protein>
<evidence type="ECO:0000256" key="4">
    <source>
        <dbReference type="ARBA" id="ARBA00022475"/>
    </source>
</evidence>
<evidence type="ECO:0000256" key="3">
    <source>
        <dbReference type="ARBA" id="ARBA00012438"/>
    </source>
</evidence>
<evidence type="ECO:0000313" key="16">
    <source>
        <dbReference type="Proteomes" id="UP001161691"/>
    </source>
</evidence>
<comment type="caution">
    <text evidence="15">The sequence shown here is derived from an EMBL/GenBank/DDBJ whole genome shotgun (WGS) entry which is preliminary data.</text>
</comment>
<comment type="subcellular location">
    <subcellularLocation>
        <location evidence="2">Cell membrane</location>
        <topology evidence="2">Multi-pass membrane protein</topology>
    </subcellularLocation>
</comment>
<accession>A0ABT6TVU6</accession>
<dbReference type="InterPro" id="IPR036890">
    <property type="entry name" value="HATPase_C_sf"/>
</dbReference>
<dbReference type="EC" id="2.7.13.3" evidence="3"/>
<dbReference type="CDD" id="cd06225">
    <property type="entry name" value="HAMP"/>
    <property type="match status" value="1"/>
</dbReference>
<dbReference type="Proteomes" id="UP001161691">
    <property type="component" value="Unassembled WGS sequence"/>
</dbReference>
<evidence type="ECO:0000313" key="15">
    <source>
        <dbReference type="EMBL" id="MDI4649947.1"/>
    </source>
</evidence>
<keyword evidence="12" id="KW-1133">Transmembrane helix</keyword>
<evidence type="ECO:0000256" key="8">
    <source>
        <dbReference type="ARBA" id="ARBA00022777"/>
    </source>
</evidence>
<dbReference type="SUPFAM" id="SSF55874">
    <property type="entry name" value="ATPase domain of HSP90 chaperone/DNA topoisomerase II/histidine kinase"/>
    <property type="match status" value="1"/>
</dbReference>
<feature type="domain" description="HAMP" evidence="14">
    <location>
        <begin position="312"/>
        <end position="370"/>
    </location>
</feature>
<dbReference type="InterPro" id="IPR010559">
    <property type="entry name" value="Sig_transdc_His_kin_internal"/>
</dbReference>
<dbReference type="InterPro" id="IPR005467">
    <property type="entry name" value="His_kinase_dom"/>
</dbReference>
<keyword evidence="11 12" id="KW-0472">Membrane</keyword>
<dbReference type="PANTHER" id="PTHR34220:SF7">
    <property type="entry name" value="SENSOR HISTIDINE KINASE YPDA"/>
    <property type="match status" value="1"/>
</dbReference>
<evidence type="ECO:0000256" key="2">
    <source>
        <dbReference type="ARBA" id="ARBA00004651"/>
    </source>
</evidence>
<dbReference type="SMART" id="SM00387">
    <property type="entry name" value="HATPase_c"/>
    <property type="match status" value="1"/>
</dbReference>
<keyword evidence="7" id="KW-0547">Nucleotide-binding</keyword>
<evidence type="ECO:0000259" key="14">
    <source>
        <dbReference type="PROSITE" id="PS50885"/>
    </source>
</evidence>
<name>A0ABT6TVU6_9BACL</name>
<organism evidence="15 16">
    <name type="scientific">Cohnella hashimotonis</name>
    <dbReference type="NCBI Taxonomy" id="2826895"/>
    <lineage>
        <taxon>Bacteria</taxon>
        <taxon>Bacillati</taxon>
        <taxon>Bacillota</taxon>
        <taxon>Bacilli</taxon>
        <taxon>Bacillales</taxon>
        <taxon>Paenibacillaceae</taxon>
        <taxon>Cohnella</taxon>
    </lineage>
</organism>
<evidence type="ECO:0000259" key="13">
    <source>
        <dbReference type="PROSITE" id="PS50109"/>
    </source>
</evidence>
<dbReference type="PANTHER" id="PTHR34220">
    <property type="entry name" value="SENSOR HISTIDINE KINASE YPDA"/>
    <property type="match status" value="1"/>
</dbReference>
<gene>
    <name evidence="15" type="ORF">KB449_33775</name>
</gene>
<evidence type="ECO:0000256" key="7">
    <source>
        <dbReference type="ARBA" id="ARBA00022741"/>
    </source>
</evidence>
<keyword evidence="8 15" id="KW-0418">Kinase</keyword>
<evidence type="ECO:0000256" key="1">
    <source>
        <dbReference type="ARBA" id="ARBA00000085"/>
    </source>
</evidence>
<dbReference type="PRINTS" id="PR00344">
    <property type="entry name" value="BCTRLSENSOR"/>
</dbReference>
<keyword evidence="9" id="KW-0067">ATP-binding</keyword>
<reference evidence="15" key="1">
    <citation type="submission" date="2023-04" db="EMBL/GenBank/DDBJ databases">
        <title>Comparative genomic analysis of Cohnella hashimotonis sp. nov., isolated from the International Space Station.</title>
        <authorList>
            <person name="Venkateswaran K."/>
            <person name="Simpson A."/>
        </authorList>
    </citation>
    <scope>NUCLEOTIDE SEQUENCE</scope>
    <source>
        <strain evidence="15">F6_2S_P_1</strain>
    </source>
</reference>